<evidence type="ECO:0000313" key="4">
    <source>
        <dbReference type="Proteomes" id="UP001295684"/>
    </source>
</evidence>
<evidence type="ECO:0000256" key="2">
    <source>
        <dbReference type="SAM" id="MobiDB-lite"/>
    </source>
</evidence>
<gene>
    <name evidence="3" type="ORF">ECRASSUSDP1_LOCUS23821</name>
</gene>
<feature type="region of interest" description="Disordered" evidence="2">
    <location>
        <begin position="523"/>
        <end position="562"/>
    </location>
</feature>
<name>A0AAD1Y070_EUPCR</name>
<dbReference type="EMBL" id="CAMPGE010024517">
    <property type="protein sequence ID" value="CAI2382350.1"/>
    <property type="molecule type" value="Genomic_DNA"/>
</dbReference>
<reference evidence="3" key="1">
    <citation type="submission" date="2023-07" db="EMBL/GenBank/DDBJ databases">
        <authorList>
            <consortium name="AG Swart"/>
            <person name="Singh M."/>
            <person name="Singh A."/>
            <person name="Seah K."/>
            <person name="Emmerich C."/>
        </authorList>
    </citation>
    <scope>NUCLEOTIDE SEQUENCE</scope>
    <source>
        <strain evidence="3">DP1</strain>
    </source>
</reference>
<feature type="compositionally biased region" description="Polar residues" evidence="2">
    <location>
        <begin position="530"/>
        <end position="549"/>
    </location>
</feature>
<feature type="compositionally biased region" description="Basic and acidic residues" evidence="2">
    <location>
        <begin position="816"/>
        <end position="828"/>
    </location>
</feature>
<sequence>MEQKQSFKVPEENTLQKAIIENKNPRKPSKDLEVERAISATYQCDNKTFDFKKEAIPIDQLCKVYNQTSFHQRIQEEHLAKVNVLLRDQKLISGVIPEKYDKNDYILNLDINLEEKLHEQEIYKNILERTTIDYLCMREKIAYIHTLVKQYDAKNNTLLSHFTKYKNQKDEAIYQKAELEKEVDSKAIKRKEHIKFLESQLKLIGEKKQREKEVKKTKETSHNKKQNDLVTVNQKIDDLTEKFNLLCQIQKNEEETQKILEKQKKEIDDVFGTKEEREKKEMTNEITSQDYQLHKFYNQDLDKKRKLKQKYEADLEAVRKIHIKDVKEARAVNKNKSFEVLDFMNSNIRNTLIATRNSAQRYKELFMKKENLINESVNGFSNIYNITESVKEFQRQSFKFPYYSVEDSGSICKMLMVVFHRIVHSIEITEAQLMSSIGNSLGISKNEKGKITKNYKKVGVCVGERKINISFLKILLDYQFDKDRKGQEKLRKGPLNTAKTSLALDQIGINSIESSSNMVRRASAQKDSLRTIQTQNQDTLGETNDSNTPENKKIKPIPLPDKDPYPVSVGHNFLIETSFEEPEAKKEKEELIGYNQNLQNGIISQLRCATQEYNEKYKPTFREILRERSGAISSFKSPEGTKYLEEVRLQTKRAKFKRVRSTNSMKTQTRGMKKSTKSISKMDILKLMGLTSKKKSEKPGEKLQLRSVNMDYIDSNLYENHDVNQFHKNGIRDQNFIDMINDCKKDILTFKQIRFLPSTLIHKKDKTPKLLPFDGAPSFKTFTSRKRSNGNMGSNTSQTVDSLIKKYRSGSKIERRRSIMISKPEKKPTVKKGTKKNLL</sequence>
<feature type="coiled-coil region" evidence="1">
    <location>
        <begin position="294"/>
        <end position="321"/>
    </location>
</feature>
<comment type="caution">
    <text evidence="3">The sequence shown here is derived from an EMBL/GenBank/DDBJ whole genome shotgun (WGS) entry which is preliminary data.</text>
</comment>
<feature type="region of interest" description="Disordered" evidence="2">
    <location>
        <begin position="816"/>
        <end position="839"/>
    </location>
</feature>
<organism evidence="3 4">
    <name type="scientific">Euplotes crassus</name>
    <dbReference type="NCBI Taxonomy" id="5936"/>
    <lineage>
        <taxon>Eukaryota</taxon>
        <taxon>Sar</taxon>
        <taxon>Alveolata</taxon>
        <taxon>Ciliophora</taxon>
        <taxon>Intramacronucleata</taxon>
        <taxon>Spirotrichea</taxon>
        <taxon>Hypotrichia</taxon>
        <taxon>Euplotida</taxon>
        <taxon>Euplotidae</taxon>
        <taxon>Moneuplotes</taxon>
    </lineage>
</organism>
<proteinExistence type="predicted"/>
<feature type="compositionally biased region" description="Basic residues" evidence="2">
    <location>
        <begin position="829"/>
        <end position="839"/>
    </location>
</feature>
<dbReference type="Proteomes" id="UP001295684">
    <property type="component" value="Unassembled WGS sequence"/>
</dbReference>
<dbReference type="AlphaFoldDB" id="A0AAD1Y070"/>
<keyword evidence="1" id="KW-0175">Coiled coil</keyword>
<keyword evidence="4" id="KW-1185">Reference proteome</keyword>
<evidence type="ECO:0000313" key="3">
    <source>
        <dbReference type="EMBL" id="CAI2382350.1"/>
    </source>
</evidence>
<evidence type="ECO:0000256" key="1">
    <source>
        <dbReference type="SAM" id="Coils"/>
    </source>
</evidence>
<protein>
    <submittedName>
        <fullName evidence="3">Uncharacterized protein</fullName>
    </submittedName>
</protein>
<accession>A0AAD1Y070</accession>